<evidence type="ECO:0008006" key="11">
    <source>
        <dbReference type="Google" id="ProtNLM"/>
    </source>
</evidence>
<dbReference type="CDD" id="cd01647">
    <property type="entry name" value="RT_LTR"/>
    <property type="match status" value="1"/>
</dbReference>
<evidence type="ECO:0000256" key="5">
    <source>
        <dbReference type="ARBA" id="ARBA00022801"/>
    </source>
</evidence>
<dbReference type="InterPro" id="IPR043128">
    <property type="entry name" value="Rev_trsase/Diguanyl_cyclase"/>
</dbReference>
<dbReference type="InterPro" id="IPR043502">
    <property type="entry name" value="DNA/RNA_pol_sf"/>
</dbReference>
<dbReference type="GO" id="GO:0003964">
    <property type="term" value="F:RNA-directed DNA polymerase activity"/>
    <property type="evidence" value="ECO:0007669"/>
    <property type="project" value="UniProtKB-KW"/>
</dbReference>
<dbReference type="GO" id="GO:0004519">
    <property type="term" value="F:endonuclease activity"/>
    <property type="evidence" value="ECO:0007669"/>
    <property type="project" value="UniProtKB-KW"/>
</dbReference>
<keyword evidence="3" id="KW-0540">Nuclease</keyword>
<dbReference type="CDD" id="cd09274">
    <property type="entry name" value="RNase_HI_RT_Ty3"/>
    <property type="match status" value="1"/>
</dbReference>
<evidence type="ECO:0000256" key="3">
    <source>
        <dbReference type="ARBA" id="ARBA00022722"/>
    </source>
</evidence>
<keyword evidence="2" id="KW-0548">Nucleotidyltransferase</keyword>
<dbReference type="GO" id="GO:0016787">
    <property type="term" value="F:hydrolase activity"/>
    <property type="evidence" value="ECO:0007669"/>
    <property type="project" value="UniProtKB-KW"/>
</dbReference>
<evidence type="ECO:0000256" key="6">
    <source>
        <dbReference type="ARBA" id="ARBA00022918"/>
    </source>
</evidence>
<dbReference type="Pfam" id="PF17917">
    <property type="entry name" value="RT_RNaseH"/>
    <property type="match status" value="1"/>
</dbReference>
<keyword evidence="6" id="KW-0695">RNA-directed DNA polymerase</keyword>
<dbReference type="InterPro" id="IPR000477">
    <property type="entry name" value="RT_dom"/>
</dbReference>
<evidence type="ECO:0000259" key="8">
    <source>
        <dbReference type="Pfam" id="PF17917"/>
    </source>
</evidence>
<dbReference type="EMBL" id="JAVRJZ010000002">
    <property type="protein sequence ID" value="KAK2726184.1"/>
    <property type="molecule type" value="Genomic_DNA"/>
</dbReference>
<organism evidence="9 10">
    <name type="scientific">Artemia franciscana</name>
    <name type="common">Brine shrimp</name>
    <name type="synonym">Artemia sanfranciscana</name>
    <dbReference type="NCBI Taxonomy" id="6661"/>
    <lineage>
        <taxon>Eukaryota</taxon>
        <taxon>Metazoa</taxon>
        <taxon>Ecdysozoa</taxon>
        <taxon>Arthropoda</taxon>
        <taxon>Crustacea</taxon>
        <taxon>Branchiopoda</taxon>
        <taxon>Anostraca</taxon>
        <taxon>Artemiidae</taxon>
        <taxon>Artemia</taxon>
    </lineage>
</organism>
<evidence type="ECO:0000259" key="7">
    <source>
        <dbReference type="Pfam" id="PF00078"/>
    </source>
</evidence>
<reference evidence="9" key="1">
    <citation type="submission" date="2023-07" db="EMBL/GenBank/DDBJ databases">
        <title>Chromosome-level genome assembly of Artemia franciscana.</title>
        <authorList>
            <person name="Jo E."/>
        </authorList>
    </citation>
    <scope>NUCLEOTIDE SEQUENCE</scope>
    <source>
        <tissue evidence="9">Whole body</tissue>
    </source>
</reference>
<keyword evidence="4" id="KW-0255">Endonuclease</keyword>
<evidence type="ECO:0000256" key="4">
    <source>
        <dbReference type="ARBA" id="ARBA00022759"/>
    </source>
</evidence>
<dbReference type="FunFam" id="3.10.20.370:FF:000001">
    <property type="entry name" value="Retrovirus-related Pol polyprotein from transposon 17.6-like protein"/>
    <property type="match status" value="1"/>
</dbReference>
<keyword evidence="5" id="KW-0378">Hydrolase</keyword>
<dbReference type="AlphaFoldDB" id="A0AA88ID96"/>
<dbReference type="SUPFAM" id="SSF56672">
    <property type="entry name" value="DNA/RNA polymerases"/>
    <property type="match status" value="1"/>
</dbReference>
<evidence type="ECO:0000313" key="10">
    <source>
        <dbReference type="Proteomes" id="UP001187531"/>
    </source>
</evidence>
<dbReference type="Gene3D" id="3.10.10.10">
    <property type="entry name" value="HIV Type 1 Reverse Transcriptase, subunit A, domain 1"/>
    <property type="match status" value="1"/>
</dbReference>
<dbReference type="PANTHER" id="PTHR37984">
    <property type="entry name" value="PROTEIN CBG26694"/>
    <property type="match status" value="1"/>
</dbReference>
<gene>
    <name evidence="9" type="ORF">QYM36_000585</name>
</gene>
<dbReference type="Gene3D" id="3.30.70.270">
    <property type="match status" value="3"/>
</dbReference>
<keyword evidence="10" id="KW-1185">Reference proteome</keyword>
<dbReference type="Pfam" id="PF00078">
    <property type="entry name" value="RVT_1"/>
    <property type="match status" value="1"/>
</dbReference>
<evidence type="ECO:0000256" key="2">
    <source>
        <dbReference type="ARBA" id="ARBA00022695"/>
    </source>
</evidence>
<proteinExistence type="predicted"/>
<name>A0AA88ID96_ARTSF</name>
<dbReference type="PANTHER" id="PTHR37984:SF9">
    <property type="entry name" value="INTEGRASE CATALYTIC DOMAIN-CONTAINING PROTEIN"/>
    <property type="match status" value="1"/>
</dbReference>
<feature type="domain" description="Reverse transcriptase RNase H-like" evidence="8">
    <location>
        <begin position="418"/>
        <end position="494"/>
    </location>
</feature>
<evidence type="ECO:0000313" key="9">
    <source>
        <dbReference type="EMBL" id="KAK2726184.1"/>
    </source>
</evidence>
<accession>A0AA88ID96</accession>
<feature type="domain" description="Reverse transcriptase" evidence="7">
    <location>
        <begin position="279"/>
        <end position="329"/>
    </location>
</feature>
<dbReference type="InterPro" id="IPR041373">
    <property type="entry name" value="RT_RNaseH"/>
</dbReference>
<protein>
    <recommendedName>
        <fullName evidence="11">Reverse transcriptase domain-containing protein</fullName>
    </recommendedName>
</protein>
<comment type="caution">
    <text evidence="9">The sequence shown here is derived from an EMBL/GenBank/DDBJ whole genome shotgun (WGS) entry which is preliminary data.</text>
</comment>
<dbReference type="Proteomes" id="UP001187531">
    <property type="component" value="Unassembled WGS sequence"/>
</dbReference>
<sequence length="495" mass="55255">MEAKPPMNAVIEYKESPADNSDEDEDVFLYAIENNTNKSRDEALITLEVNHSLPVKFKVNTGAQANILPAKGVCKLSCKHKSSKAETLPFFIVETDSVPILGFRSSIDLNIVKLVLNVSKVEKNTCKDMHAIDKTKTDDIISSYNDVFQGIGKLDGGCHLYLKDDAVPAAYPARRIPTYLRGKLEAELKRMEEQGIIEKVSKPTYWVNSMVAIEKKDGSLRICIDPVDLNKSIRRPFHPIPSLEDVTSRLHGIPFKRMPFGIISAQEALEGLDGFAVIIDDLLVFGSTLEEHNKRLVAVLERARAKGIKFNKAKCSFCVTSVTYFGHVISEQGMQPDPDKLEAINNMPTPSNSEELATLLGMLNYLAKYIPNLSTQNKTLHDLSKATKFKWAKEHDEALQNIKHSTVSNLAYFDHSCKSIDLTVDASSHGLGAYISSNGNVVAYASRSLSKAEQKYSQLEKELYAIVFGCKYFHHFIYGRHVKITTDHCPLETIL</sequence>
<evidence type="ECO:0000256" key="1">
    <source>
        <dbReference type="ARBA" id="ARBA00022679"/>
    </source>
</evidence>
<keyword evidence="1" id="KW-0808">Transferase</keyword>
<dbReference type="InterPro" id="IPR050951">
    <property type="entry name" value="Retrovirus_Pol_polyprotein"/>
</dbReference>